<dbReference type="GO" id="GO:0012505">
    <property type="term" value="C:endomembrane system"/>
    <property type="evidence" value="ECO:0007669"/>
    <property type="project" value="UniProtKB-SubCell"/>
</dbReference>
<comment type="similarity">
    <text evidence="2">Belongs to the major facilitator superfamily. Nitrate/nitrite porter (TC 2.A.1.8) family.</text>
</comment>
<dbReference type="CDD" id="cd17341">
    <property type="entry name" value="MFS_NRT2_like"/>
    <property type="match status" value="1"/>
</dbReference>
<evidence type="ECO:0000256" key="6">
    <source>
        <dbReference type="ARBA" id="ARBA00023136"/>
    </source>
</evidence>
<evidence type="ECO:0000256" key="8">
    <source>
        <dbReference type="SAM" id="Phobius"/>
    </source>
</evidence>
<dbReference type="GO" id="GO:0015706">
    <property type="term" value="P:nitrate transmembrane transport"/>
    <property type="evidence" value="ECO:0000318"/>
    <property type="project" value="GO_Central"/>
</dbReference>
<evidence type="ECO:0000256" key="7">
    <source>
        <dbReference type="SAM" id="MobiDB-lite"/>
    </source>
</evidence>
<dbReference type="Pfam" id="PF07690">
    <property type="entry name" value="MFS_1"/>
    <property type="match status" value="1"/>
</dbReference>
<gene>
    <name evidence="10" type="primary">LOC110791443</name>
</gene>
<dbReference type="GO" id="GO:0015112">
    <property type="term" value="F:nitrate transmembrane transporter activity"/>
    <property type="evidence" value="ECO:0000318"/>
    <property type="project" value="GO_Central"/>
</dbReference>
<feature type="transmembrane region" description="Helical" evidence="8">
    <location>
        <begin position="268"/>
        <end position="293"/>
    </location>
</feature>
<feature type="compositionally biased region" description="Basic and acidic residues" evidence="7">
    <location>
        <begin position="489"/>
        <end position="508"/>
    </location>
</feature>
<comment type="subcellular location">
    <subcellularLocation>
        <location evidence="1">Endomembrane system</location>
        <topology evidence="1">Multi-pass membrane protein</topology>
    </subcellularLocation>
</comment>
<evidence type="ECO:0000313" key="10">
    <source>
        <dbReference type="RefSeq" id="XP_021851882.1"/>
    </source>
</evidence>
<dbReference type="KEGG" id="soe:110791443"/>
<keyword evidence="9" id="KW-1185">Reference proteome</keyword>
<dbReference type="PANTHER" id="PTHR23515">
    <property type="entry name" value="HIGH-AFFINITY NITRATE TRANSPORTER 2.3"/>
    <property type="match status" value="1"/>
</dbReference>
<feature type="transmembrane region" description="Helical" evidence="8">
    <location>
        <begin position="114"/>
        <end position="132"/>
    </location>
</feature>
<dbReference type="Gene3D" id="1.20.1250.20">
    <property type="entry name" value="MFS general substrate transporter like domains"/>
    <property type="match status" value="2"/>
</dbReference>
<keyword evidence="4 8" id="KW-1133">Transmembrane helix</keyword>
<feature type="transmembrane region" description="Helical" evidence="8">
    <location>
        <begin position="209"/>
        <end position="231"/>
    </location>
</feature>
<keyword evidence="3 8" id="KW-0812">Transmembrane</keyword>
<evidence type="ECO:0000256" key="5">
    <source>
        <dbReference type="ARBA" id="ARBA00023063"/>
    </source>
</evidence>
<dbReference type="AlphaFoldDB" id="A0A9R0IMP9"/>
<feature type="transmembrane region" description="Helical" evidence="8">
    <location>
        <begin position="395"/>
        <end position="416"/>
    </location>
</feature>
<feature type="transmembrane region" description="Helical" evidence="8">
    <location>
        <begin position="178"/>
        <end position="197"/>
    </location>
</feature>
<dbReference type="InterPro" id="IPR011701">
    <property type="entry name" value="MFS"/>
</dbReference>
<dbReference type="GO" id="GO:0042128">
    <property type="term" value="P:nitrate assimilation"/>
    <property type="evidence" value="ECO:0007669"/>
    <property type="project" value="UniProtKB-KW"/>
</dbReference>
<reference evidence="10" key="2">
    <citation type="submission" date="2025-08" db="UniProtKB">
        <authorList>
            <consortium name="RefSeq"/>
        </authorList>
    </citation>
    <scope>IDENTIFICATION</scope>
    <source>
        <tissue evidence="10">Leaf</tissue>
    </source>
</reference>
<feature type="transmembrane region" description="Helical" evidence="8">
    <location>
        <begin position="339"/>
        <end position="358"/>
    </location>
</feature>
<dbReference type="GO" id="GO:0005886">
    <property type="term" value="C:plasma membrane"/>
    <property type="evidence" value="ECO:0000318"/>
    <property type="project" value="GO_Central"/>
</dbReference>
<dbReference type="Proteomes" id="UP000813463">
    <property type="component" value="Chromosome 4"/>
</dbReference>
<accession>A0A9R0IMP9</accession>
<proteinExistence type="inferred from homology"/>
<feature type="region of interest" description="Disordered" evidence="7">
    <location>
        <begin position="489"/>
        <end position="514"/>
    </location>
</feature>
<dbReference type="FunFam" id="1.20.1250.20:FF:000198">
    <property type="entry name" value="High affinity nitrate transporter 2.5"/>
    <property type="match status" value="1"/>
</dbReference>
<evidence type="ECO:0000256" key="3">
    <source>
        <dbReference type="ARBA" id="ARBA00022692"/>
    </source>
</evidence>
<protein>
    <submittedName>
        <fullName evidence="10">High affinity nitrate transporter 2.5-like</fullName>
    </submittedName>
</protein>
<evidence type="ECO:0000256" key="2">
    <source>
        <dbReference type="ARBA" id="ARBA00008432"/>
    </source>
</evidence>
<dbReference type="GeneID" id="110791443"/>
<evidence type="ECO:0000256" key="1">
    <source>
        <dbReference type="ARBA" id="ARBA00004127"/>
    </source>
</evidence>
<reference evidence="9" key="1">
    <citation type="journal article" date="2021" name="Nat. Commun.">
        <title>Genomic analyses provide insights into spinach domestication and the genetic basis of agronomic traits.</title>
        <authorList>
            <person name="Cai X."/>
            <person name="Sun X."/>
            <person name="Xu C."/>
            <person name="Sun H."/>
            <person name="Wang X."/>
            <person name="Ge C."/>
            <person name="Zhang Z."/>
            <person name="Wang Q."/>
            <person name="Fei Z."/>
            <person name="Jiao C."/>
            <person name="Wang Q."/>
        </authorList>
    </citation>
    <scope>NUCLEOTIDE SEQUENCE [LARGE SCALE GENOMIC DNA]</scope>
    <source>
        <strain evidence="9">cv. Varoflay</strain>
    </source>
</reference>
<organism evidence="9 10">
    <name type="scientific">Spinacia oleracea</name>
    <name type="common">Spinach</name>
    <dbReference type="NCBI Taxonomy" id="3562"/>
    <lineage>
        <taxon>Eukaryota</taxon>
        <taxon>Viridiplantae</taxon>
        <taxon>Streptophyta</taxon>
        <taxon>Embryophyta</taxon>
        <taxon>Tracheophyta</taxon>
        <taxon>Spermatophyta</taxon>
        <taxon>Magnoliopsida</taxon>
        <taxon>eudicotyledons</taxon>
        <taxon>Gunneridae</taxon>
        <taxon>Pentapetalae</taxon>
        <taxon>Caryophyllales</taxon>
        <taxon>Chenopodiaceae</taxon>
        <taxon>Chenopodioideae</taxon>
        <taxon>Anserineae</taxon>
        <taxon>Spinacia</taxon>
    </lineage>
</organism>
<dbReference type="FunFam" id="1.20.1250.20:FF:000053">
    <property type="entry name" value="Nitrate transporter 2.1"/>
    <property type="match status" value="1"/>
</dbReference>
<evidence type="ECO:0000313" key="9">
    <source>
        <dbReference type="Proteomes" id="UP000813463"/>
    </source>
</evidence>
<sequence>MTSNNVGDNNNNIKDDQFETKKFGLPVDTENKATVFPLFSAVNPHMRAFHLCWFQYFTCFLCTFAAPPLLPIIRDNLNLTASDIGNAGVGSVSGAIFARLALGAACDLTGPRLASATVCLLTVPAVFLSSMAGTPTGFFIMRFFTGFSLATFVSTQYWMSCMFSPKVVGLANGQSGGWGNLGGGVANLIMPLLYSLILNKTPASTPFTAWRVAFFIPAFLQMFSAFAVMLFGQDLPDGNFLQMQKSGEMHKDKASKVFYHAVTNYRSWITAIGYGFCFGVELAVTNIIVFYFYDRFNLNLNLAGIVGALFGMVNIFSRSSGGWFSDFMAKKYGIRGRLWGWWGVQTLSGVMCIVMGRLDTLSATIAVMMIFSFLVQAAEGLTFGVVPFVSRRSLGVVSGLSGAGGNAGAVICQVIFFRGSQFKIEDGLTYMGILIIACTLSLGTINFPQWGGMFFGPKPNVTEEDYYIKEWDAAEQELGLHKVSMKFAEGSRNERSSKGKYVSEEDGTRSTAGV</sequence>
<dbReference type="OrthoDB" id="434240at2759"/>
<name>A0A9R0IMP9_SPIOL</name>
<feature type="transmembrane region" description="Helical" evidence="8">
    <location>
        <begin position="365"/>
        <end position="389"/>
    </location>
</feature>
<dbReference type="RefSeq" id="XP_021851882.1">
    <property type="nucleotide sequence ID" value="XM_021996190.2"/>
</dbReference>
<feature type="transmembrane region" description="Helical" evidence="8">
    <location>
        <begin position="300"/>
        <end position="319"/>
    </location>
</feature>
<feature type="transmembrane region" description="Helical" evidence="8">
    <location>
        <begin position="53"/>
        <end position="72"/>
    </location>
</feature>
<dbReference type="InterPro" id="IPR044772">
    <property type="entry name" value="NO3_transporter"/>
</dbReference>
<feature type="transmembrane region" description="Helical" evidence="8">
    <location>
        <begin position="428"/>
        <end position="447"/>
    </location>
</feature>
<dbReference type="InterPro" id="IPR036259">
    <property type="entry name" value="MFS_trans_sf"/>
</dbReference>
<keyword evidence="5" id="KW-0534">Nitrate assimilation</keyword>
<feature type="transmembrane region" description="Helical" evidence="8">
    <location>
        <begin position="139"/>
        <end position="158"/>
    </location>
</feature>
<dbReference type="SUPFAM" id="SSF103473">
    <property type="entry name" value="MFS general substrate transporter"/>
    <property type="match status" value="1"/>
</dbReference>
<keyword evidence="6 8" id="KW-0472">Membrane</keyword>
<evidence type="ECO:0000256" key="4">
    <source>
        <dbReference type="ARBA" id="ARBA00022989"/>
    </source>
</evidence>